<dbReference type="InterPro" id="IPR037053">
    <property type="entry name" value="Phage_tail_collar_dom_sf"/>
</dbReference>
<comment type="caution">
    <text evidence="2">The sequence shown here is derived from an EMBL/GenBank/DDBJ whole genome shotgun (WGS) entry which is preliminary data.</text>
</comment>
<gene>
    <name evidence="2" type="ORF">OIN59_02180</name>
</gene>
<evidence type="ECO:0000313" key="2">
    <source>
        <dbReference type="EMBL" id="MDD2176220.1"/>
    </source>
</evidence>
<sequence>MEQFIGEIRAFPFSFAPKDWALCNGQLLAISSNTALFSILGTTYGGNGTTTFGLPNLQGRVVVGAGQGPGLSPWTLGEMVGEDSVTLLSPQMPAHSHQITGMNNPGTETAPNAACYLSRDVRGGSGVIQYMQTGGNPSTAMEPNTLLPNGGSTPHENRQPFLVLNYCIALWGIFPARN</sequence>
<dbReference type="Gene3D" id="3.90.1340.10">
    <property type="entry name" value="Phage tail collar domain"/>
    <property type="match status" value="1"/>
</dbReference>
<dbReference type="EMBL" id="JAPCKI010000001">
    <property type="protein sequence ID" value="MDD2176220.1"/>
    <property type="molecule type" value="Genomic_DNA"/>
</dbReference>
<proteinExistence type="predicted"/>
<dbReference type="Proteomes" id="UP001148932">
    <property type="component" value="Unassembled WGS sequence"/>
</dbReference>
<organism evidence="2 3">
    <name type="scientific">Acidovorax benzenivorans</name>
    <dbReference type="NCBI Taxonomy" id="2987520"/>
    <lineage>
        <taxon>Bacteria</taxon>
        <taxon>Pseudomonadati</taxon>
        <taxon>Pseudomonadota</taxon>
        <taxon>Betaproteobacteria</taxon>
        <taxon>Burkholderiales</taxon>
        <taxon>Comamonadaceae</taxon>
        <taxon>Acidovorax</taxon>
    </lineage>
</organism>
<evidence type="ECO:0000259" key="1">
    <source>
        <dbReference type="Pfam" id="PF07484"/>
    </source>
</evidence>
<keyword evidence="3" id="KW-1185">Reference proteome</keyword>
<dbReference type="RefSeq" id="WP_274106689.1">
    <property type="nucleotide sequence ID" value="NZ_JAPCKI010000001.1"/>
</dbReference>
<protein>
    <submittedName>
        <fullName evidence="2">Tail fiber protein</fullName>
    </submittedName>
</protein>
<dbReference type="Pfam" id="PF07484">
    <property type="entry name" value="Collar"/>
    <property type="match status" value="1"/>
</dbReference>
<accession>A0ABT5RR83</accession>
<dbReference type="SUPFAM" id="SSF88874">
    <property type="entry name" value="Receptor-binding domain of short tail fibre protein gp12"/>
    <property type="match status" value="1"/>
</dbReference>
<feature type="domain" description="Phage tail collar" evidence="1">
    <location>
        <begin position="6"/>
        <end position="62"/>
    </location>
</feature>
<reference evidence="2" key="1">
    <citation type="submission" date="2022-10" db="EMBL/GenBank/DDBJ databases">
        <title>Description of microaerobic benzene degrading bacteria.</title>
        <authorList>
            <person name="Bedics A."/>
            <person name="Tancsics A."/>
            <person name="Banerjee S."/>
        </authorList>
    </citation>
    <scope>NUCLEOTIDE SEQUENCE</scope>
    <source>
        <strain evidence="2">D2M1</strain>
    </source>
</reference>
<name>A0ABT5RR83_9BURK</name>
<evidence type="ECO:0000313" key="3">
    <source>
        <dbReference type="Proteomes" id="UP001148932"/>
    </source>
</evidence>
<dbReference type="InterPro" id="IPR011083">
    <property type="entry name" value="Phage_tail_collar_dom"/>
</dbReference>